<reference evidence="2 3" key="1">
    <citation type="submission" date="2019-03" db="EMBL/GenBank/DDBJ databases">
        <title>First draft genome of Liparis tanakae, snailfish: a comprehensive survey of snailfish specific genes.</title>
        <authorList>
            <person name="Kim W."/>
            <person name="Song I."/>
            <person name="Jeong J.-H."/>
            <person name="Kim D."/>
            <person name="Kim S."/>
            <person name="Ryu S."/>
            <person name="Song J.Y."/>
            <person name="Lee S.K."/>
        </authorList>
    </citation>
    <scope>NUCLEOTIDE SEQUENCE [LARGE SCALE GENOMIC DNA]</scope>
    <source>
        <tissue evidence="2">Muscle</tissue>
    </source>
</reference>
<evidence type="ECO:0000313" key="2">
    <source>
        <dbReference type="EMBL" id="TNN30249.1"/>
    </source>
</evidence>
<evidence type="ECO:0000313" key="3">
    <source>
        <dbReference type="Proteomes" id="UP000314294"/>
    </source>
</evidence>
<sequence>MYSAERRALAQADAFLCLGRSQRDVKRDSGALWNRHPTHRNMINPSRGLVLSVQTLIKYDGSGTAACLREAAAVGEGSDVSGGSEEGRGPGSPPPHFTENMFNLTGVNRQEEERKLEGRDGRQRCFCRSQGDFVPASQEVYPSDTTGLGQYNRRACERLPDQPCPVRAGR</sequence>
<accession>A0A4Z2ENB9</accession>
<feature type="region of interest" description="Disordered" evidence="1">
    <location>
        <begin position="74"/>
        <end position="101"/>
    </location>
</feature>
<gene>
    <name evidence="2" type="ORF">EYF80_059599</name>
</gene>
<comment type="caution">
    <text evidence="2">The sequence shown here is derived from an EMBL/GenBank/DDBJ whole genome shotgun (WGS) entry which is preliminary data.</text>
</comment>
<proteinExistence type="predicted"/>
<dbReference type="EMBL" id="SRLO01004704">
    <property type="protein sequence ID" value="TNN30249.1"/>
    <property type="molecule type" value="Genomic_DNA"/>
</dbReference>
<keyword evidence="3" id="KW-1185">Reference proteome</keyword>
<feature type="compositionally biased region" description="Low complexity" evidence="1">
    <location>
        <begin position="74"/>
        <end position="83"/>
    </location>
</feature>
<organism evidence="2 3">
    <name type="scientific">Liparis tanakae</name>
    <name type="common">Tanaka's snailfish</name>
    <dbReference type="NCBI Taxonomy" id="230148"/>
    <lineage>
        <taxon>Eukaryota</taxon>
        <taxon>Metazoa</taxon>
        <taxon>Chordata</taxon>
        <taxon>Craniata</taxon>
        <taxon>Vertebrata</taxon>
        <taxon>Euteleostomi</taxon>
        <taxon>Actinopterygii</taxon>
        <taxon>Neopterygii</taxon>
        <taxon>Teleostei</taxon>
        <taxon>Neoteleostei</taxon>
        <taxon>Acanthomorphata</taxon>
        <taxon>Eupercaria</taxon>
        <taxon>Perciformes</taxon>
        <taxon>Cottioidei</taxon>
        <taxon>Cottales</taxon>
        <taxon>Liparidae</taxon>
        <taxon>Liparis</taxon>
    </lineage>
</organism>
<protein>
    <submittedName>
        <fullName evidence="2">Uncharacterized protein</fullName>
    </submittedName>
</protein>
<name>A0A4Z2ENB9_9TELE</name>
<dbReference type="Proteomes" id="UP000314294">
    <property type="component" value="Unassembled WGS sequence"/>
</dbReference>
<evidence type="ECO:0000256" key="1">
    <source>
        <dbReference type="SAM" id="MobiDB-lite"/>
    </source>
</evidence>
<dbReference type="AlphaFoldDB" id="A0A4Z2ENB9"/>